<evidence type="ECO:0000313" key="2">
    <source>
        <dbReference type="EMBL" id="OHA49246.1"/>
    </source>
</evidence>
<dbReference type="Proteomes" id="UP000178690">
    <property type="component" value="Unassembled WGS sequence"/>
</dbReference>
<feature type="transmembrane region" description="Helical" evidence="1">
    <location>
        <begin position="12"/>
        <end position="39"/>
    </location>
</feature>
<comment type="caution">
    <text evidence="2">The sequence shown here is derived from an EMBL/GenBank/DDBJ whole genome shotgun (WGS) entry which is preliminary data.</text>
</comment>
<keyword evidence="1" id="KW-0812">Transmembrane</keyword>
<protein>
    <submittedName>
        <fullName evidence="2">Uncharacterized protein</fullName>
    </submittedName>
</protein>
<gene>
    <name evidence="2" type="ORF">A2682_01100</name>
</gene>
<name>A0A1G2PLP9_TERXR</name>
<evidence type="ECO:0000313" key="3">
    <source>
        <dbReference type="Proteomes" id="UP000178690"/>
    </source>
</evidence>
<dbReference type="EMBL" id="MHST01000012">
    <property type="protein sequence ID" value="OHA49246.1"/>
    <property type="molecule type" value="Genomic_DNA"/>
</dbReference>
<keyword evidence="1" id="KW-0472">Membrane</keyword>
<sequence>MSNLISALGSLFVLAAVLGLVLYGVGWIAGGSQMANAYLRFLRRALTSLGRTVGAFCRRYPLAAGIIALVVILALAF</sequence>
<reference evidence="2 3" key="1">
    <citation type="journal article" date="2016" name="Nat. Commun.">
        <title>Thousands of microbial genomes shed light on interconnected biogeochemical processes in an aquifer system.</title>
        <authorList>
            <person name="Anantharaman K."/>
            <person name="Brown C.T."/>
            <person name="Hug L.A."/>
            <person name="Sharon I."/>
            <person name="Castelle C.J."/>
            <person name="Probst A.J."/>
            <person name="Thomas B.C."/>
            <person name="Singh A."/>
            <person name="Wilkins M.J."/>
            <person name="Karaoz U."/>
            <person name="Brodie E.L."/>
            <person name="Williams K.H."/>
            <person name="Hubbard S.S."/>
            <person name="Banfield J.F."/>
        </authorList>
    </citation>
    <scope>NUCLEOTIDE SEQUENCE [LARGE SCALE GENOMIC DNA]</scope>
    <source>
        <strain evidence="3">RIFCSPHIGHO2_01_FULL_58_15</strain>
    </source>
</reference>
<proteinExistence type="predicted"/>
<accession>A0A1G2PLP9</accession>
<dbReference type="STRING" id="1802363.A2682_01100"/>
<evidence type="ECO:0000256" key="1">
    <source>
        <dbReference type="SAM" id="Phobius"/>
    </source>
</evidence>
<keyword evidence="1" id="KW-1133">Transmembrane helix</keyword>
<organism evidence="2 3">
    <name type="scientific">Terrybacteria sp. (strain RIFCSPHIGHO2_01_FULL_58_15)</name>
    <dbReference type="NCBI Taxonomy" id="1802363"/>
    <lineage>
        <taxon>Bacteria</taxon>
        <taxon>Candidatus Terryibacteriota</taxon>
    </lineage>
</organism>
<dbReference type="AlphaFoldDB" id="A0A1G2PLP9"/>
<feature type="transmembrane region" description="Helical" evidence="1">
    <location>
        <begin position="60"/>
        <end position="76"/>
    </location>
</feature>